<sequence length="218" mass="25081">MRMRSTATATSRSSELEYAYANPNSPLPIATKVVASGFILARISFRTILFKKWKQAYWVQYGPNTIYIFRSVADYEDWLRNPYHDQKQRDYLVKLKIDFIADLLQPDVTEYKMTHVSRKNYSKHKPLYHQFKLERWMDFGPTIVAAFASQDPKEVDALRTVISQCKRNASNAGEWSQQPAVAYNNGSVASSPPAPIPNAALVVAHHHQQNTGYQNYQY</sequence>
<dbReference type="EMBL" id="HBGY01033212">
    <property type="protein sequence ID" value="CAD9613471.1"/>
    <property type="molecule type" value="Transcribed_RNA"/>
</dbReference>
<organism evidence="2">
    <name type="scientific">Leptocylindrus danicus</name>
    <dbReference type="NCBI Taxonomy" id="163516"/>
    <lineage>
        <taxon>Eukaryota</taxon>
        <taxon>Sar</taxon>
        <taxon>Stramenopiles</taxon>
        <taxon>Ochrophyta</taxon>
        <taxon>Bacillariophyta</taxon>
        <taxon>Coscinodiscophyceae</taxon>
        <taxon>Chaetocerotophycidae</taxon>
        <taxon>Leptocylindrales</taxon>
        <taxon>Leptocylindraceae</taxon>
        <taxon>Leptocylindrus</taxon>
    </lineage>
</organism>
<proteinExistence type="predicted"/>
<evidence type="ECO:0000313" key="1">
    <source>
        <dbReference type="EMBL" id="CAD9613471.1"/>
    </source>
</evidence>
<gene>
    <name evidence="1" type="ORF">LDAN0321_LOCUS20794</name>
    <name evidence="2" type="ORF">LDAN0321_LOCUS20795</name>
</gene>
<dbReference type="EMBL" id="HBGY01033213">
    <property type="protein sequence ID" value="CAD9613477.1"/>
    <property type="molecule type" value="Transcribed_RNA"/>
</dbReference>
<evidence type="ECO:0000313" key="2">
    <source>
        <dbReference type="EMBL" id="CAD9613477.1"/>
    </source>
</evidence>
<accession>A0A6U2SUZ6</accession>
<reference evidence="2" key="1">
    <citation type="submission" date="2021-01" db="EMBL/GenBank/DDBJ databases">
        <authorList>
            <person name="Corre E."/>
            <person name="Pelletier E."/>
            <person name="Niang G."/>
            <person name="Scheremetjew M."/>
            <person name="Finn R."/>
            <person name="Kale V."/>
            <person name="Holt S."/>
            <person name="Cochrane G."/>
            <person name="Meng A."/>
            <person name="Brown T."/>
            <person name="Cohen L."/>
        </authorList>
    </citation>
    <scope>NUCLEOTIDE SEQUENCE</scope>
    <source>
        <strain evidence="2">B650</strain>
    </source>
</reference>
<dbReference type="AlphaFoldDB" id="A0A6U2SUZ6"/>
<name>A0A6U2SUZ6_9STRA</name>
<protein>
    <submittedName>
        <fullName evidence="2">Uncharacterized protein</fullName>
    </submittedName>
</protein>